<keyword evidence="1" id="KW-0472">Membrane</keyword>
<gene>
    <name evidence="2" type="ORF">I8751_22530</name>
</gene>
<dbReference type="AlphaFoldDB" id="A0A8J7HI01"/>
<reference evidence="2 3" key="1">
    <citation type="journal article" date="2021" name="Int. J. Syst. Evol. Microbiol.">
        <title>Amazonocrinis nigriterrae gen. nov., sp. nov., Atlanticothrix silvestris gen. nov., sp. nov. and Dendronalium phyllosphericum gen. nov., sp. nov., nostocacean cyanobacteria from Brazilian environments.</title>
        <authorList>
            <person name="Alvarenga D.O."/>
            <person name="Andreote A.P.D."/>
            <person name="Branco L.H.Z."/>
            <person name="Delbaje E."/>
            <person name="Cruz R.B."/>
            <person name="Varani A.M."/>
            <person name="Fiore M.F."/>
        </authorList>
    </citation>
    <scope>NUCLEOTIDE SEQUENCE [LARGE SCALE GENOMIC DNA]</scope>
    <source>
        <strain evidence="2 3">CENA357</strain>
    </source>
</reference>
<protein>
    <submittedName>
        <fullName evidence="2">Prepilin-type N-terminal cleavage/methylation domain-containing protein</fullName>
    </submittedName>
</protein>
<feature type="transmembrane region" description="Helical" evidence="1">
    <location>
        <begin position="12"/>
        <end position="28"/>
    </location>
</feature>
<dbReference type="Gene3D" id="3.30.700.10">
    <property type="entry name" value="Glycoprotein, Type 4 Pilin"/>
    <property type="match status" value="1"/>
</dbReference>
<dbReference type="Proteomes" id="UP000599391">
    <property type="component" value="Unassembled WGS sequence"/>
</dbReference>
<evidence type="ECO:0000256" key="1">
    <source>
        <dbReference type="SAM" id="Phobius"/>
    </source>
</evidence>
<dbReference type="EMBL" id="JAECZB010000092">
    <property type="protein sequence ID" value="MBH8555073.1"/>
    <property type="molecule type" value="Genomic_DNA"/>
</dbReference>
<comment type="caution">
    <text evidence="2">The sequence shown here is derived from an EMBL/GenBank/DDBJ whole genome shotgun (WGS) entry which is preliminary data.</text>
</comment>
<dbReference type="NCBIfam" id="TIGR02532">
    <property type="entry name" value="IV_pilin_GFxxxE"/>
    <property type="match status" value="1"/>
</dbReference>
<accession>A0A8J7HI01</accession>
<organism evidence="2 3">
    <name type="scientific">Atlanticothrix silvestris CENA357</name>
    <dbReference type="NCBI Taxonomy" id="1725252"/>
    <lineage>
        <taxon>Bacteria</taxon>
        <taxon>Bacillati</taxon>
        <taxon>Cyanobacteriota</taxon>
        <taxon>Cyanophyceae</taxon>
        <taxon>Nostocales</taxon>
        <taxon>Nodulariaceae</taxon>
        <taxon>Atlanticothrix</taxon>
        <taxon>Atlanticothrix silvestris</taxon>
    </lineage>
</organism>
<name>A0A8J7HI01_9CYAN</name>
<keyword evidence="3" id="KW-1185">Reference proteome</keyword>
<evidence type="ECO:0000313" key="2">
    <source>
        <dbReference type="EMBL" id="MBH8555073.1"/>
    </source>
</evidence>
<keyword evidence="1" id="KW-0812">Transmembrane</keyword>
<dbReference type="InterPro" id="IPR012902">
    <property type="entry name" value="N_methyl_site"/>
</dbReference>
<dbReference type="NCBIfam" id="NF038303">
    <property type="entry name" value="EPS_HpsB"/>
    <property type="match status" value="1"/>
</dbReference>
<dbReference type="RefSeq" id="WP_214441300.1">
    <property type="nucleotide sequence ID" value="NZ_JAECZB010000092.1"/>
</dbReference>
<feature type="transmembrane region" description="Helical" evidence="1">
    <location>
        <begin position="34"/>
        <end position="57"/>
    </location>
</feature>
<proteinExistence type="predicted"/>
<evidence type="ECO:0000313" key="3">
    <source>
        <dbReference type="Proteomes" id="UP000599391"/>
    </source>
</evidence>
<sequence length="253" mass="27013">MMISKQTNKQRLKTFDLGKITLFYLVYTEGGFTIIESLVTILVVSILLAAIAPVIALSVATRVQSRRVELASQAARSYIDAVRTQKIPAPAPPATNTSLSVIPAPTTGSSFNCTVNSYCTSTTTSTTPPTNLYCIDFDGSGSCESSSVTDMVVQAFRPTVDPTGTTAPGKTGYALGVRVYRADAFKNNNTLSRNNVTGNNEKVTQNTFTAGADDRRKAPLVEMTADISDTVPTYNDLCARIPTPNSSVTKSCL</sequence>
<keyword evidence="1" id="KW-1133">Transmembrane helix</keyword>